<name>A0AA47EFE1_9CLOT</name>
<dbReference type="GO" id="GO:0051539">
    <property type="term" value="F:4 iron, 4 sulfur cluster binding"/>
    <property type="evidence" value="ECO:0007669"/>
    <property type="project" value="UniProtKB-KW"/>
</dbReference>
<keyword evidence="2" id="KW-0349">Heme</keyword>
<feature type="domain" description="Nitrite/Sulfite reductase ferredoxin-like" evidence="5">
    <location>
        <begin position="43"/>
        <end position="105"/>
    </location>
</feature>
<reference evidence="6" key="1">
    <citation type="submission" date="2021-11" db="EMBL/GenBank/DDBJ databases">
        <title>Clostridia strains as spoilage organisms.</title>
        <authorList>
            <person name="Wambui J."/>
            <person name="Stevens M.J.A."/>
            <person name="Stephan R."/>
        </authorList>
    </citation>
    <scope>NUCLEOTIDE SEQUENCE</scope>
    <source>
        <strain evidence="6">CF009</strain>
    </source>
</reference>
<accession>A0AA47EFE1</accession>
<dbReference type="GO" id="GO:0016491">
    <property type="term" value="F:oxidoreductase activity"/>
    <property type="evidence" value="ECO:0007669"/>
    <property type="project" value="UniProtKB-KW"/>
</dbReference>
<organism evidence="6 7">
    <name type="scientific">Clostridium estertheticum</name>
    <dbReference type="NCBI Taxonomy" id="238834"/>
    <lineage>
        <taxon>Bacteria</taxon>
        <taxon>Bacillati</taxon>
        <taxon>Bacillota</taxon>
        <taxon>Clostridia</taxon>
        <taxon>Eubacteriales</taxon>
        <taxon>Clostridiaceae</taxon>
        <taxon>Clostridium</taxon>
    </lineage>
</organism>
<evidence type="ECO:0000259" key="4">
    <source>
        <dbReference type="Pfam" id="PF01077"/>
    </source>
</evidence>
<dbReference type="EMBL" id="CP086239">
    <property type="protein sequence ID" value="WAG59203.1"/>
    <property type="molecule type" value="Genomic_DNA"/>
</dbReference>
<evidence type="ECO:0000256" key="2">
    <source>
        <dbReference type="ARBA" id="ARBA00022617"/>
    </source>
</evidence>
<evidence type="ECO:0000256" key="1">
    <source>
        <dbReference type="ARBA" id="ARBA00022485"/>
    </source>
</evidence>
<keyword evidence="3" id="KW-0560">Oxidoreductase</keyword>
<dbReference type="RefSeq" id="WP_216123677.1">
    <property type="nucleotide sequence ID" value="NZ_CP086239.1"/>
</dbReference>
<evidence type="ECO:0000256" key="3">
    <source>
        <dbReference type="ARBA" id="ARBA00023002"/>
    </source>
</evidence>
<dbReference type="AlphaFoldDB" id="A0AA47EFE1"/>
<dbReference type="GO" id="GO:0020037">
    <property type="term" value="F:heme binding"/>
    <property type="evidence" value="ECO:0007669"/>
    <property type="project" value="InterPro"/>
</dbReference>
<dbReference type="Pfam" id="PF01077">
    <property type="entry name" value="NIR_SIR"/>
    <property type="match status" value="1"/>
</dbReference>
<keyword evidence="1" id="KW-0411">Iron-sulfur</keyword>
<dbReference type="Proteomes" id="UP001164733">
    <property type="component" value="Chromosome"/>
</dbReference>
<gene>
    <name evidence="6" type="ORF">LL038_16350</name>
</gene>
<dbReference type="Pfam" id="PF03460">
    <property type="entry name" value="NIR_SIR_ferr"/>
    <property type="match status" value="2"/>
</dbReference>
<dbReference type="InterPro" id="IPR005117">
    <property type="entry name" value="NiRdtase/SiRdtase_haem-b_fer"/>
</dbReference>
<dbReference type="PANTHER" id="PTHR32439:SF9">
    <property type="entry name" value="BLR3264 PROTEIN"/>
    <property type="match status" value="1"/>
</dbReference>
<proteinExistence type="predicted"/>
<evidence type="ECO:0000313" key="7">
    <source>
        <dbReference type="Proteomes" id="UP001164733"/>
    </source>
</evidence>
<feature type="domain" description="Nitrite/sulphite reductase 4Fe-4S" evidence="4">
    <location>
        <begin position="118"/>
        <end position="270"/>
    </location>
</feature>
<dbReference type="InterPro" id="IPR051329">
    <property type="entry name" value="NIR_SIR_4Fe-4S"/>
</dbReference>
<keyword evidence="2" id="KW-0408">Iron</keyword>
<sequence length="520" mass="58509">MNNLNEILLSEIEGFRALGNKFLSGEMSKMDFKGASGGMGVYAERNGKDFMVRFRMPAGIAYIKDLKQIYDFANRYKVENIHITTRQAMQLHGITIDEVCNIMKEGIKKELYVRGSGGNYPRNVSASPLSGVEKNEVFDISPYATAVGQHFLNKIYTYKLPRKFKVAFSSNDKDESHVTATDLGFLAVIEDGAQYFKVYLGGGIGNNSRLSVSSGQLINPEDILYHVEALTELFINEGDYVNKGKARIRYIKERMGDEKFINCYNSYLEKVKAKGNLKIKVETKVETKVYDKAGSEISIKSPRLISQKQNGLYSVYVHPMGGQLKTEYLKLIIDKIEGMDDVEIRLTMSEGLYIRNLNGKEAQILLDLTEEMGGNTSLEYSTCCIGVPTCQMGILDSQSSLKEILRYFKEKNFTKDILPSVHISGCTNSCSVHEIGTIGFRGKKKKIHDELTNVFELHIGGDLGIGKTKLSKIYGDIKQVDVPVFLFELAIAIDNSNKDFTTWMEQNMDEFNEIVTKYIV</sequence>
<dbReference type="InterPro" id="IPR006067">
    <property type="entry name" value="NO2/SO3_Rdtase_4Fe4S_dom"/>
</dbReference>
<evidence type="ECO:0000259" key="5">
    <source>
        <dbReference type="Pfam" id="PF03460"/>
    </source>
</evidence>
<evidence type="ECO:0000313" key="6">
    <source>
        <dbReference type="EMBL" id="WAG59203.1"/>
    </source>
</evidence>
<protein>
    <submittedName>
        <fullName evidence="6">Nitrite/sulfite reductase</fullName>
    </submittedName>
</protein>
<dbReference type="PANTHER" id="PTHR32439">
    <property type="entry name" value="FERREDOXIN--NITRITE REDUCTASE, CHLOROPLASTIC"/>
    <property type="match status" value="1"/>
</dbReference>
<keyword evidence="2" id="KW-0479">Metal-binding</keyword>
<feature type="domain" description="Nitrite/Sulfite reductase ferredoxin-like" evidence="5">
    <location>
        <begin position="307"/>
        <end position="368"/>
    </location>
</feature>
<keyword evidence="1" id="KW-0004">4Fe-4S</keyword>